<dbReference type="EMBL" id="QXJK01000009">
    <property type="protein sequence ID" value="RIX34140.1"/>
    <property type="molecule type" value="Genomic_DNA"/>
</dbReference>
<evidence type="ECO:0000313" key="3">
    <source>
        <dbReference type="EMBL" id="RIX34140.1"/>
    </source>
</evidence>
<feature type="transmembrane region" description="Helical" evidence="1">
    <location>
        <begin position="188"/>
        <end position="206"/>
    </location>
</feature>
<accession>A0A418Q5W5</accession>
<dbReference type="RefSeq" id="WP_119665038.1">
    <property type="nucleotide sequence ID" value="NZ_CP083647.1"/>
</dbReference>
<feature type="transmembrane region" description="Helical" evidence="1">
    <location>
        <begin position="62"/>
        <end position="83"/>
    </location>
</feature>
<feature type="domain" description="CAAX prenyl protease 2/Lysostaphin resistance protein A-like" evidence="2">
    <location>
        <begin position="156"/>
        <end position="247"/>
    </location>
</feature>
<keyword evidence="1" id="KW-0472">Membrane</keyword>
<name>A0A418Q5W5_9CORY</name>
<organism evidence="3 4">
    <name type="scientific">Corynebacterium falsenii</name>
    <dbReference type="NCBI Taxonomy" id="108486"/>
    <lineage>
        <taxon>Bacteria</taxon>
        <taxon>Bacillati</taxon>
        <taxon>Actinomycetota</taxon>
        <taxon>Actinomycetes</taxon>
        <taxon>Mycobacteriales</taxon>
        <taxon>Corynebacteriaceae</taxon>
        <taxon>Corynebacterium</taxon>
    </lineage>
</organism>
<feature type="transmembrane region" description="Helical" evidence="1">
    <location>
        <begin position="117"/>
        <end position="139"/>
    </location>
</feature>
<dbReference type="Proteomes" id="UP000285278">
    <property type="component" value="Unassembled WGS sequence"/>
</dbReference>
<feature type="transmembrane region" description="Helical" evidence="1">
    <location>
        <begin position="235"/>
        <end position="256"/>
    </location>
</feature>
<evidence type="ECO:0000256" key="1">
    <source>
        <dbReference type="SAM" id="Phobius"/>
    </source>
</evidence>
<dbReference type="GO" id="GO:0006508">
    <property type="term" value="P:proteolysis"/>
    <property type="evidence" value="ECO:0007669"/>
    <property type="project" value="UniProtKB-KW"/>
</dbReference>
<feature type="transmembrane region" description="Helical" evidence="1">
    <location>
        <begin position="159"/>
        <end position="181"/>
    </location>
</feature>
<keyword evidence="3" id="KW-0378">Hydrolase</keyword>
<comment type="caution">
    <text evidence="3">The sequence shown here is derived from an EMBL/GenBank/DDBJ whole genome shotgun (WGS) entry which is preliminary data.</text>
</comment>
<gene>
    <name evidence="3" type="ORF">D3M95_08535</name>
</gene>
<evidence type="ECO:0000313" key="4">
    <source>
        <dbReference type="Proteomes" id="UP000285278"/>
    </source>
</evidence>
<evidence type="ECO:0000259" key="2">
    <source>
        <dbReference type="Pfam" id="PF02517"/>
    </source>
</evidence>
<keyword evidence="4" id="KW-1185">Reference proteome</keyword>
<dbReference type="OrthoDB" id="4453618at2"/>
<keyword evidence="3" id="KW-0482">Metalloprotease</keyword>
<dbReference type="AlphaFoldDB" id="A0A418Q5W5"/>
<protein>
    <submittedName>
        <fullName evidence="3">CPBP family intramembrane metalloprotease</fullName>
    </submittedName>
</protein>
<dbReference type="GO" id="GO:0004175">
    <property type="term" value="F:endopeptidase activity"/>
    <property type="evidence" value="ECO:0007669"/>
    <property type="project" value="UniProtKB-ARBA"/>
</dbReference>
<keyword evidence="3" id="KW-0645">Protease</keyword>
<feature type="transmembrane region" description="Helical" evidence="1">
    <location>
        <begin position="212"/>
        <end position="228"/>
    </location>
</feature>
<dbReference type="STRING" id="1451189.CFAL_00760"/>
<dbReference type="InterPro" id="IPR003675">
    <property type="entry name" value="Rce1/LyrA-like_dom"/>
</dbReference>
<keyword evidence="1" id="KW-0812">Transmembrane</keyword>
<reference evidence="3 4" key="1">
    <citation type="submission" date="2018-09" db="EMBL/GenBank/DDBJ databases">
        <title>Optimization and identification of Corynebacterium falsenii FN1-14 from fish paste.</title>
        <authorList>
            <person name="Daroonpunt R."/>
            <person name="Tanasupawat S."/>
        </authorList>
    </citation>
    <scope>NUCLEOTIDE SEQUENCE [LARGE SCALE GENOMIC DNA]</scope>
    <source>
        <strain evidence="3 4">FN1-14</strain>
    </source>
</reference>
<dbReference type="GO" id="GO:0080120">
    <property type="term" value="P:CAAX-box protein maturation"/>
    <property type="evidence" value="ECO:0007669"/>
    <property type="project" value="UniProtKB-ARBA"/>
</dbReference>
<dbReference type="GO" id="GO:0008237">
    <property type="term" value="F:metallopeptidase activity"/>
    <property type="evidence" value="ECO:0007669"/>
    <property type="project" value="UniProtKB-KW"/>
</dbReference>
<keyword evidence="1" id="KW-1133">Transmembrane helix</keyword>
<proteinExistence type="predicted"/>
<dbReference type="Pfam" id="PF02517">
    <property type="entry name" value="Rce1-like"/>
    <property type="match status" value="1"/>
</dbReference>
<sequence length="258" mass="28123">MTTADRRALRWELLIVLAITFGTSGVRAVLRLIEAAARPENLNDQEATLNQRQSVLPWLDPLFQLISSGVLIAWGGLAIFLLLRHVPVRVGDAGASTSGALSSGVPNIAWRMRGSDWLHGAGLAAVIGLPGLVFYFGAVALGLSKQVVPTGLGDSPWEIPLLVVNAWANGFAEEWIVVAWLATRLRQLRVNWVWVFVASAVLRGSYHLYQGYSAGVGNIIMGVVYLWYFKKTGRVWPLVIGHALIDTVAFVGYPLVLQ</sequence>